<dbReference type="OrthoDB" id="190314at2"/>
<keyword evidence="3" id="KW-1185">Reference proteome</keyword>
<keyword evidence="1" id="KW-0812">Transmembrane</keyword>
<organism evidence="2 3">
    <name type="scientific">Prosthecobacter fusiformis</name>
    <dbReference type="NCBI Taxonomy" id="48464"/>
    <lineage>
        <taxon>Bacteria</taxon>
        <taxon>Pseudomonadati</taxon>
        <taxon>Verrucomicrobiota</taxon>
        <taxon>Verrucomicrobiia</taxon>
        <taxon>Verrucomicrobiales</taxon>
        <taxon>Verrucomicrobiaceae</taxon>
        <taxon>Prosthecobacter</taxon>
    </lineage>
</organism>
<evidence type="ECO:0000256" key="1">
    <source>
        <dbReference type="SAM" id="Phobius"/>
    </source>
</evidence>
<sequence>MTDGQYLLLLFVALYLIECVRWLPPRSQMLTGSGSHWRGHRPFQPITLGGRSPALLSFLPPLQVHLVTLPWQLIPAAEGLEVNLDDRHPHLLPWEEVKPRVEGRTLHLSPRLPVRCLSEAHALQAQQQVQQWMTFSQEEREASFLASAHQSLQAGPITDLAASLSSRTRALRHLGSFIFVWTFMVIVALYRWLGEGVAVLWAAGALLLWQLTQAILFYRRSQGIPWRFWKTLAIALLPQQAMRAADHFADAAVSLPSHPLAPRALLGDAAWRLLAKRYWKQARYRSGSTAVLQSRILEDYLEKEGYPVSEIDAPPAPQLGSVSYCPSCQAQFQAGAALCKDCGGVELRPF</sequence>
<dbReference type="EMBL" id="SOCA01000009">
    <property type="protein sequence ID" value="TDU66097.1"/>
    <property type="molecule type" value="Genomic_DNA"/>
</dbReference>
<comment type="caution">
    <text evidence="2">The sequence shown here is derived from an EMBL/GenBank/DDBJ whole genome shotgun (WGS) entry which is preliminary data.</text>
</comment>
<reference evidence="2 3" key="1">
    <citation type="submission" date="2019-03" db="EMBL/GenBank/DDBJ databases">
        <title>Genomic Encyclopedia of Archaeal and Bacterial Type Strains, Phase II (KMG-II): from individual species to whole genera.</title>
        <authorList>
            <person name="Goeker M."/>
        </authorList>
    </citation>
    <scope>NUCLEOTIDE SEQUENCE [LARGE SCALE GENOMIC DNA]</scope>
    <source>
        <strain evidence="2 3">ATCC 25309</strain>
    </source>
</reference>
<dbReference type="Proteomes" id="UP000295662">
    <property type="component" value="Unassembled WGS sequence"/>
</dbReference>
<name>A0A4R7RPC2_9BACT</name>
<feature type="transmembrane region" description="Helical" evidence="1">
    <location>
        <begin position="199"/>
        <end position="218"/>
    </location>
</feature>
<evidence type="ECO:0000313" key="2">
    <source>
        <dbReference type="EMBL" id="TDU66097.1"/>
    </source>
</evidence>
<gene>
    <name evidence="2" type="ORF">EI77_03834</name>
</gene>
<protein>
    <submittedName>
        <fullName evidence="2">Uncharacterized protein</fullName>
    </submittedName>
</protein>
<feature type="transmembrane region" description="Helical" evidence="1">
    <location>
        <begin position="6"/>
        <end position="23"/>
    </location>
</feature>
<proteinExistence type="predicted"/>
<evidence type="ECO:0000313" key="3">
    <source>
        <dbReference type="Proteomes" id="UP000295662"/>
    </source>
</evidence>
<dbReference type="RefSeq" id="WP_133796837.1">
    <property type="nucleotide sequence ID" value="NZ_SOCA01000009.1"/>
</dbReference>
<keyword evidence="1" id="KW-1133">Transmembrane helix</keyword>
<dbReference type="AlphaFoldDB" id="A0A4R7RPC2"/>
<accession>A0A4R7RPC2</accession>
<keyword evidence="1" id="KW-0472">Membrane</keyword>
<feature type="transmembrane region" description="Helical" evidence="1">
    <location>
        <begin position="174"/>
        <end position="193"/>
    </location>
</feature>